<accession>A0A4Q8AJN7</accession>
<dbReference type="PANTHER" id="PTHR43586:SF21">
    <property type="entry name" value="PYRIDOXAL PHOSPHATE (PLP)-DEPENDENT ASPARTATE AMINOTRANSFERASE SUPERFAMILY"/>
    <property type="match status" value="1"/>
</dbReference>
<evidence type="ECO:0000259" key="1">
    <source>
        <dbReference type="Pfam" id="PF00266"/>
    </source>
</evidence>
<organism evidence="2 3">
    <name type="scientific">Microterricola gilva</name>
    <dbReference type="NCBI Taxonomy" id="393267"/>
    <lineage>
        <taxon>Bacteria</taxon>
        <taxon>Bacillati</taxon>
        <taxon>Actinomycetota</taxon>
        <taxon>Actinomycetes</taxon>
        <taxon>Micrococcales</taxon>
        <taxon>Microbacteriaceae</taxon>
        <taxon>Microterricola</taxon>
    </lineage>
</organism>
<protein>
    <submittedName>
        <fullName evidence="2">Selenocysteine lyase/cysteine desulfurase</fullName>
    </submittedName>
</protein>
<dbReference type="InterPro" id="IPR000192">
    <property type="entry name" value="Aminotrans_V_dom"/>
</dbReference>
<dbReference type="OrthoDB" id="250246at2"/>
<dbReference type="Pfam" id="PF00266">
    <property type="entry name" value="Aminotran_5"/>
    <property type="match status" value="1"/>
</dbReference>
<reference evidence="2 3" key="1">
    <citation type="submission" date="2019-02" db="EMBL/GenBank/DDBJ databases">
        <title>Sequencing the genomes of 1000 actinobacteria strains.</title>
        <authorList>
            <person name="Klenk H.-P."/>
        </authorList>
    </citation>
    <scope>NUCLEOTIDE SEQUENCE [LARGE SCALE GENOMIC DNA]</scope>
    <source>
        <strain evidence="2 3">DSM 18319</strain>
    </source>
</reference>
<dbReference type="SUPFAM" id="SSF53383">
    <property type="entry name" value="PLP-dependent transferases"/>
    <property type="match status" value="1"/>
</dbReference>
<dbReference type="PANTHER" id="PTHR43586">
    <property type="entry name" value="CYSTEINE DESULFURASE"/>
    <property type="match status" value="1"/>
</dbReference>
<evidence type="ECO:0000313" key="2">
    <source>
        <dbReference type="EMBL" id="RZU64710.1"/>
    </source>
</evidence>
<dbReference type="InterPro" id="IPR015422">
    <property type="entry name" value="PyrdxlP-dep_Trfase_small"/>
</dbReference>
<dbReference type="AlphaFoldDB" id="A0A4Q8AJN7"/>
<dbReference type="Proteomes" id="UP000291483">
    <property type="component" value="Unassembled WGS sequence"/>
</dbReference>
<dbReference type="InterPro" id="IPR015424">
    <property type="entry name" value="PyrdxlP-dep_Trfase"/>
</dbReference>
<feature type="domain" description="Aminotransferase class V" evidence="1">
    <location>
        <begin position="106"/>
        <end position="308"/>
    </location>
</feature>
<evidence type="ECO:0000313" key="3">
    <source>
        <dbReference type="Proteomes" id="UP000291483"/>
    </source>
</evidence>
<dbReference type="Gene3D" id="3.90.1150.10">
    <property type="entry name" value="Aspartate Aminotransferase, domain 1"/>
    <property type="match status" value="1"/>
</dbReference>
<dbReference type="RefSeq" id="WP_130505165.1">
    <property type="nucleotide sequence ID" value="NZ_SHLC01000001.1"/>
</dbReference>
<dbReference type="GO" id="GO:0016829">
    <property type="term" value="F:lyase activity"/>
    <property type="evidence" value="ECO:0007669"/>
    <property type="project" value="UniProtKB-KW"/>
</dbReference>
<proteinExistence type="predicted"/>
<dbReference type="EMBL" id="SHLC01000001">
    <property type="protein sequence ID" value="RZU64710.1"/>
    <property type="molecule type" value="Genomic_DNA"/>
</dbReference>
<gene>
    <name evidence="2" type="ORF">EV379_1013</name>
</gene>
<name>A0A4Q8AJN7_9MICO</name>
<dbReference type="InterPro" id="IPR015421">
    <property type="entry name" value="PyrdxlP-dep_Trfase_major"/>
</dbReference>
<keyword evidence="3" id="KW-1185">Reference proteome</keyword>
<sequence>MHSATSHRPVSTTAHRVVPGSTSLSDAATLFRGGRGYLSACTMGLPTTETVAATLRDAERWARGEASVPDYAATVERVRASYAGLVGTTVDRVAIGAQASVFTGMVAASVADGAEVLCVDGDFSSMVFPFLGQEHRGVRVRHVPLAELASSITADTALVVFSLVQSSSGAVADAAGITAAARRHGARTLCDTTQAAGWMPVDAEAFDATICHSYKWLCAPRGVAFFTVSSAFQDELRPLHTGWYAGEDPIAACYGPGMQLAASARRFDASPAWQAWVGAEPAIELFRSLDLEAVRTHAVGLADAFCDGLGIEARGQAIVSWPDADGTALGQLTASGITASGRAGCARVAFHLWNDEYDVRDALRALGR</sequence>
<dbReference type="Gene3D" id="3.40.640.10">
    <property type="entry name" value="Type I PLP-dependent aspartate aminotransferase-like (Major domain)"/>
    <property type="match status" value="1"/>
</dbReference>
<comment type="caution">
    <text evidence="2">The sequence shown here is derived from an EMBL/GenBank/DDBJ whole genome shotgun (WGS) entry which is preliminary data.</text>
</comment>
<keyword evidence="2" id="KW-0456">Lyase</keyword>